<protein>
    <submittedName>
        <fullName evidence="1">Uncharacterized protein</fullName>
    </submittedName>
</protein>
<sequence>MGFHIFGAPDEKLRLKSFGATVKGVKATIRIEIETEDMAALGYALGELGEVQQGQRAKSVRRLALPAPEAR</sequence>
<evidence type="ECO:0000313" key="1">
    <source>
        <dbReference type="EMBL" id="NEX47626.1"/>
    </source>
</evidence>
<organism evidence="1 2">
    <name type="scientific">Pseudotabrizicola algicola</name>
    <dbReference type="NCBI Taxonomy" id="2709381"/>
    <lineage>
        <taxon>Bacteria</taxon>
        <taxon>Pseudomonadati</taxon>
        <taxon>Pseudomonadota</taxon>
        <taxon>Alphaproteobacteria</taxon>
        <taxon>Rhodobacterales</taxon>
        <taxon>Paracoccaceae</taxon>
        <taxon>Pseudotabrizicola</taxon>
    </lineage>
</organism>
<proteinExistence type="predicted"/>
<name>A0A6B3RR49_9RHOB</name>
<dbReference type="AlphaFoldDB" id="A0A6B3RR49"/>
<comment type="caution">
    <text evidence="1">The sequence shown here is derived from an EMBL/GenBank/DDBJ whole genome shotgun (WGS) entry which is preliminary data.</text>
</comment>
<gene>
    <name evidence="1" type="ORF">G3572_15545</name>
</gene>
<dbReference type="RefSeq" id="WP_164613535.1">
    <property type="nucleotide sequence ID" value="NZ_JAAIKE010000005.1"/>
</dbReference>
<accession>A0A6B3RR49</accession>
<dbReference type="Proteomes" id="UP000481421">
    <property type="component" value="Unassembled WGS sequence"/>
</dbReference>
<dbReference type="EMBL" id="JAAIKE010000005">
    <property type="protein sequence ID" value="NEX47626.1"/>
    <property type="molecule type" value="Genomic_DNA"/>
</dbReference>
<keyword evidence="2" id="KW-1185">Reference proteome</keyword>
<reference evidence="1 2" key="1">
    <citation type="submission" date="2020-02" db="EMBL/GenBank/DDBJ databases">
        <title>Rhodobacter algicola sp. nov., isolated from microalga culture.</title>
        <authorList>
            <person name="Park C.-Y."/>
        </authorList>
    </citation>
    <scope>NUCLEOTIDE SEQUENCE [LARGE SCALE GENOMIC DNA]</scope>
    <source>
        <strain evidence="1 2">ETT8</strain>
    </source>
</reference>
<evidence type="ECO:0000313" key="2">
    <source>
        <dbReference type="Proteomes" id="UP000481421"/>
    </source>
</evidence>